<dbReference type="CDD" id="cd00211">
    <property type="entry name" value="PTS_IIA_fru"/>
    <property type="match status" value="1"/>
</dbReference>
<evidence type="ECO:0000256" key="1">
    <source>
        <dbReference type="ARBA" id="ARBA00004496"/>
    </source>
</evidence>
<keyword evidence="2" id="KW-0808">Transferase</keyword>
<dbReference type="SUPFAM" id="SSF55804">
    <property type="entry name" value="Phoshotransferase/anion transport protein"/>
    <property type="match status" value="1"/>
</dbReference>
<dbReference type="GO" id="GO:0016740">
    <property type="term" value="F:transferase activity"/>
    <property type="evidence" value="ECO:0007669"/>
    <property type="project" value="UniProtKB-KW"/>
</dbReference>
<dbReference type="EMBL" id="DRQG01000078">
    <property type="protein sequence ID" value="HGY55675.1"/>
    <property type="molecule type" value="Genomic_DNA"/>
</dbReference>
<dbReference type="Pfam" id="PF00359">
    <property type="entry name" value="PTS_EIIA_2"/>
    <property type="match status" value="1"/>
</dbReference>
<gene>
    <name evidence="4" type="ORF">ENK44_08245</name>
</gene>
<evidence type="ECO:0000259" key="3">
    <source>
        <dbReference type="PROSITE" id="PS51094"/>
    </source>
</evidence>
<keyword evidence="4" id="KW-0813">Transport</keyword>
<name>A0A7V4U0B2_CALAY</name>
<dbReference type="InterPro" id="IPR016152">
    <property type="entry name" value="PTrfase/Anion_transptr"/>
</dbReference>
<proteinExistence type="predicted"/>
<dbReference type="Gene3D" id="3.40.930.10">
    <property type="entry name" value="Mannitol-specific EII, Chain A"/>
    <property type="match status" value="1"/>
</dbReference>
<protein>
    <submittedName>
        <fullName evidence="4">PTS sugar transporter subunit IIA</fullName>
    </submittedName>
</protein>
<feature type="domain" description="PTS EIIA type-2" evidence="3">
    <location>
        <begin position="5"/>
        <end position="149"/>
    </location>
</feature>
<sequence>MDISKHLHEKHIVVPLKSTSKFQAIEELVDALQRNHRLNDRDLALKDVLEREGYSSTGLEKGLAIPHAKTDGVSGLEIAFGVSPDGIDFESLDGKPARLIFLVLSPRDTSGPHIQTLATISRNLKGNALREKLERAASAGDVMRIIREDFKA</sequence>
<dbReference type="PANTHER" id="PTHR47738">
    <property type="entry name" value="PTS SYSTEM FRUCTOSE-LIKE EIIA COMPONENT-RELATED"/>
    <property type="match status" value="1"/>
</dbReference>
<reference evidence="4" key="1">
    <citation type="journal article" date="2020" name="mSystems">
        <title>Genome- and Community-Level Interaction Insights into Carbon Utilization and Element Cycling Functions of Hydrothermarchaeota in Hydrothermal Sediment.</title>
        <authorList>
            <person name="Zhou Z."/>
            <person name="Liu Y."/>
            <person name="Xu W."/>
            <person name="Pan J."/>
            <person name="Luo Z.H."/>
            <person name="Li M."/>
        </authorList>
    </citation>
    <scope>NUCLEOTIDE SEQUENCE [LARGE SCALE GENOMIC DNA]</scope>
    <source>
        <strain evidence="4">HyVt-577</strain>
    </source>
</reference>
<dbReference type="Proteomes" id="UP000885779">
    <property type="component" value="Unassembled WGS sequence"/>
</dbReference>
<accession>A0A7V4U0B2</accession>
<dbReference type="FunFam" id="3.40.930.10:FF:000009">
    <property type="entry name" value="PTS system, fructose specific IIABC component"/>
    <property type="match status" value="1"/>
</dbReference>
<dbReference type="GO" id="GO:0005737">
    <property type="term" value="C:cytoplasm"/>
    <property type="evidence" value="ECO:0007669"/>
    <property type="project" value="UniProtKB-SubCell"/>
</dbReference>
<organism evidence="4">
    <name type="scientific">Caldithrix abyssi</name>
    <dbReference type="NCBI Taxonomy" id="187145"/>
    <lineage>
        <taxon>Bacteria</taxon>
        <taxon>Pseudomonadati</taxon>
        <taxon>Calditrichota</taxon>
        <taxon>Calditrichia</taxon>
        <taxon>Calditrichales</taxon>
        <taxon>Calditrichaceae</taxon>
        <taxon>Caldithrix</taxon>
    </lineage>
</organism>
<dbReference type="InterPro" id="IPR051541">
    <property type="entry name" value="PTS_SugarTrans_NitroReg"/>
</dbReference>
<evidence type="ECO:0000256" key="2">
    <source>
        <dbReference type="ARBA" id="ARBA00022679"/>
    </source>
</evidence>
<keyword evidence="4" id="KW-0762">Sugar transport</keyword>
<comment type="caution">
    <text evidence="4">The sequence shown here is derived from an EMBL/GenBank/DDBJ whole genome shotgun (WGS) entry which is preliminary data.</text>
</comment>
<evidence type="ECO:0000313" key="4">
    <source>
        <dbReference type="EMBL" id="HGY55675.1"/>
    </source>
</evidence>
<dbReference type="PANTHER" id="PTHR47738:SF2">
    <property type="entry name" value="PTS SYSTEM FRUCTOSE-LIKE EIIA COMPONENT"/>
    <property type="match status" value="1"/>
</dbReference>
<dbReference type="AlphaFoldDB" id="A0A7V4U0B2"/>
<dbReference type="PROSITE" id="PS51094">
    <property type="entry name" value="PTS_EIIA_TYPE_2"/>
    <property type="match status" value="1"/>
</dbReference>
<dbReference type="InterPro" id="IPR002178">
    <property type="entry name" value="PTS_EIIA_type-2_dom"/>
</dbReference>
<comment type="subcellular location">
    <subcellularLocation>
        <location evidence="1">Cytoplasm</location>
    </subcellularLocation>
</comment>